<dbReference type="PANTHER" id="PTHR43133:SF46">
    <property type="entry name" value="RNA POLYMERASE SIGMA-70 FACTOR ECF SUBFAMILY"/>
    <property type="match status" value="1"/>
</dbReference>
<dbReference type="PANTHER" id="PTHR43133">
    <property type="entry name" value="RNA POLYMERASE ECF-TYPE SIGMA FACTO"/>
    <property type="match status" value="1"/>
</dbReference>
<dbReference type="InterPro" id="IPR013324">
    <property type="entry name" value="RNA_pol_sigma_r3/r4-like"/>
</dbReference>
<comment type="caution">
    <text evidence="7">The sequence shown here is derived from an EMBL/GenBank/DDBJ whole genome shotgun (WGS) entry which is preliminary data.</text>
</comment>
<reference evidence="7 8" key="1">
    <citation type="submission" date="2019-11" db="EMBL/GenBank/DDBJ databases">
        <title>Genome of Strain BIT-d1.</title>
        <authorList>
            <person name="Yang Y."/>
        </authorList>
    </citation>
    <scope>NUCLEOTIDE SEQUENCE [LARGE SCALE GENOMIC DNA]</scope>
    <source>
        <strain evidence="7 8">BIT-d1</strain>
    </source>
</reference>
<dbReference type="Gene3D" id="1.10.1740.10">
    <property type="match status" value="1"/>
</dbReference>
<dbReference type="InterPro" id="IPR036388">
    <property type="entry name" value="WH-like_DNA-bd_sf"/>
</dbReference>
<keyword evidence="4" id="KW-0804">Transcription</keyword>
<evidence type="ECO:0000256" key="2">
    <source>
        <dbReference type="ARBA" id="ARBA00023015"/>
    </source>
</evidence>
<evidence type="ECO:0000256" key="3">
    <source>
        <dbReference type="ARBA" id="ARBA00023082"/>
    </source>
</evidence>
<dbReference type="OrthoDB" id="665981at2"/>
<dbReference type="Gene3D" id="1.10.10.10">
    <property type="entry name" value="Winged helix-like DNA-binding domain superfamily/Winged helix DNA-binding domain"/>
    <property type="match status" value="1"/>
</dbReference>
<feature type="domain" description="RNA polymerase sigma factor 70 region 4 type 2" evidence="6">
    <location>
        <begin position="116"/>
        <end position="160"/>
    </location>
</feature>
<dbReference type="Pfam" id="PF04542">
    <property type="entry name" value="Sigma70_r2"/>
    <property type="match status" value="1"/>
</dbReference>
<dbReference type="GO" id="GO:0003677">
    <property type="term" value="F:DNA binding"/>
    <property type="evidence" value="ECO:0007669"/>
    <property type="project" value="InterPro"/>
</dbReference>
<dbReference type="GO" id="GO:0016987">
    <property type="term" value="F:sigma factor activity"/>
    <property type="evidence" value="ECO:0007669"/>
    <property type="project" value="UniProtKB-KW"/>
</dbReference>
<keyword evidence="3" id="KW-0731">Sigma factor</keyword>
<comment type="similarity">
    <text evidence="1">Belongs to the sigma-70 factor family. ECF subfamily.</text>
</comment>
<dbReference type="AlphaFoldDB" id="A0A6I3LTE8"/>
<evidence type="ECO:0000259" key="5">
    <source>
        <dbReference type="Pfam" id="PF04542"/>
    </source>
</evidence>
<evidence type="ECO:0000256" key="1">
    <source>
        <dbReference type="ARBA" id="ARBA00010641"/>
    </source>
</evidence>
<sequence>MDRNKWVQTNYDLYWDILYRYAYNLTREHDIASDIVQDVFIAIWSKYDELTIDKPKAYLLSSVKYKSLHYIKNRPLNTLQLETVFHVLSENDLLSEQEQEVFQSQLLDLIYSKAQEVLPLRCFEVFYLRFYQHYSYKEIASRLSISESTVENHISKSLKILRVNLPTSISLPILCMILSFH</sequence>
<gene>
    <name evidence="7" type="ORF">GJV76_14100</name>
</gene>
<feature type="domain" description="RNA polymerase sigma-70 region 2" evidence="5">
    <location>
        <begin position="16"/>
        <end position="73"/>
    </location>
</feature>
<dbReference type="SUPFAM" id="SSF88946">
    <property type="entry name" value="Sigma2 domain of RNA polymerase sigma factors"/>
    <property type="match status" value="1"/>
</dbReference>
<dbReference type="EMBL" id="WMJX01000053">
    <property type="protein sequence ID" value="MTG99245.1"/>
    <property type="molecule type" value="Genomic_DNA"/>
</dbReference>
<dbReference type="NCBIfam" id="TIGR02937">
    <property type="entry name" value="sigma70-ECF"/>
    <property type="match status" value="1"/>
</dbReference>
<dbReference type="Proteomes" id="UP000438760">
    <property type="component" value="Unassembled WGS sequence"/>
</dbReference>
<proteinExistence type="inferred from homology"/>
<name>A0A6I3LTE8_9FLAO</name>
<dbReference type="InterPro" id="IPR007627">
    <property type="entry name" value="RNA_pol_sigma70_r2"/>
</dbReference>
<dbReference type="CDD" id="cd06171">
    <property type="entry name" value="Sigma70_r4"/>
    <property type="match status" value="1"/>
</dbReference>
<evidence type="ECO:0000313" key="7">
    <source>
        <dbReference type="EMBL" id="MTG99245.1"/>
    </source>
</evidence>
<organism evidence="7 8">
    <name type="scientific">Myroides albus</name>
    <dbReference type="NCBI Taxonomy" id="2562892"/>
    <lineage>
        <taxon>Bacteria</taxon>
        <taxon>Pseudomonadati</taxon>
        <taxon>Bacteroidota</taxon>
        <taxon>Flavobacteriia</taxon>
        <taxon>Flavobacteriales</taxon>
        <taxon>Flavobacteriaceae</taxon>
        <taxon>Myroides</taxon>
    </lineage>
</organism>
<evidence type="ECO:0000256" key="4">
    <source>
        <dbReference type="ARBA" id="ARBA00023163"/>
    </source>
</evidence>
<dbReference type="InterPro" id="IPR013249">
    <property type="entry name" value="RNA_pol_sigma70_r4_t2"/>
</dbReference>
<evidence type="ECO:0000313" key="8">
    <source>
        <dbReference type="Proteomes" id="UP000438760"/>
    </source>
</evidence>
<keyword evidence="2" id="KW-0805">Transcription regulation</keyword>
<dbReference type="GO" id="GO:0006352">
    <property type="term" value="P:DNA-templated transcription initiation"/>
    <property type="evidence" value="ECO:0007669"/>
    <property type="project" value="InterPro"/>
</dbReference>
<dbReference type="InterPro" id="IPR014284">
    <property type="entry name" value="RNA_pol_sigma-70_dom"/>
</dbReference>
<keyword evidence="8" id="KW-1185">Reference proteome</keyword>
<evidence type="ECO:0000259" key="6">
    <source>
        <dbReference type="Pfam" id="PF08281"/>
    </source>
</evidence>
<protein>
    <submittedName>
        <fullName evidence="7">Sigma-70 family RNA polymerase sigma factor</fullName>
    </submittedName>
</protein>
<dbReference type="SUPFAM" id="SSF88659">
    <property type="entry name" value="Sigma3 and sigma4 domains of RNA polymerase sigma factors"/>
    <property type="match status" value="1"/>
</dbReference>
<dbReference type="InterPro" id="IPR039425">
    <property type="entry name" value="RNA_pol_sigma-70-like"/>
</dbReference>
<dbReference type="RefSeq" id="WP_155093244.1">
    <property type="nucleotide sequence ID" value="NZ_CP102754.1"/>
</dbReference>
<accession>A0A6I3LTE8</accession>
<dbReference type="InterPro" id="IPR013325">
    <property type="entry name" value="RNA_pol_sigma_r2"/>
</dbReference>
<dbReference type="Pfam" id="PF08281">
    <property type="entry name" value="Sigma70_r4_2"/>
    <property type="match status" value="1"/>
</dbReference>